<dbReference type="InterPro" id="IPR005720">
    <property type="entry name" value="Dihydroorotate_DH_cat"/>
</dbReference>
<feature type="binding site" evidence="9">
    <location>
        <begin position="79"/>
        <end position="80"/>
    </location>
    <ligand>
        <name>FMN</name>
        <dbReference type="ChEBI" id="CHEBI:58210"/>
    </ligand>
</feature>
<evidence type="ECO:0000256" key="1">
    <source>
        <dbReference type="ARBA" id="ARBA00004496"/>
    </source>
</evidence>
<dbReference type="InterPro" id="IPR013785">
    <property type="entry name" value="Aldolase_TIM"/>
</dbReference>
<evidence type="ECO:0000256" key="2">
    <source>
        <dbReference type="ARBA" id="ARBA00004725"/>
    </source>
</evidence>
<dbReference type="UniPathway" id="UPA00070"/>
<feature type="binding site" evidence="9">
    <location>
        <position position="222"/>
    </location>
    <ligand>
        <name>FMN</name>
        <dbReference type="ChEBI" id="CHEBI:58210"/>
    </ligand>
</feature>
<evidence type="ECO:0000256" key="6">
    <source>
        <dbReference type="ARBA" id="ARBA00022643"/>
    </source>
</evidence>
<dbReference type="GO" id="GO:0005737">
    <property type="term" value="C:cytoplasm"/>
    <property type="evidence" value="ECO:0007669"/>
    <property type="project" value="UniProtKB-SubCell"/>
</dbReference>
<proteinExistence type="inferred from homology"/>
<keyword evidence="8 9" id="KW-0560">Oxidoreductase</keyword>
<protein>
    <recommendedName>
        <fullName evidence="9">Dihydroorotate dehydrogenase</fullName>
        <shortName evidence="9">DHOD</shortName>
        <shortName evidence="9">DHODase</shortName>
        <shortName evidence="9">DHOdehase</shortName>
        <ecNumber evidence="9">1.3.-.-</ecNumber>
    </recommendedName>
</protein>
<feature type="binding site" evidence="9">
    <location>
        <position position="158"/>
    </location>
    <ligand>
        <name>FMN</name>
        <dbReference type="ChEBI" id="CHEBI:58210"/>
    </ligand>
</feature>
<name>A0A075G7W4_9ARCH</name>
<evidence type="ECO:0000256" key="9">
    <source>
        <dbReference type="HAMAP-Rule" id="MF_00224"/>
    </source>
</evidence>
<comment type="subcellular location">
    <subcellularLocation>
        <location evidence="1 9">Cytoplasm</location>
    </subcellularLocation>
</comment>
<comment type="cofactor">
    <cofactor evidence="9">
        <name>FMN</name>
        <dbReference type="ChEBI" id="CHEBI:58210"/>
    </cofactor>
    <text evidence="9">Binds 1 FMN per subunit.</text>
</comment>
<keyword evidence="4 9" id="KW-0963">Cytoplasm</keyword>
<dbReference type="CDD" id="cd04740">
    <property type="entry name" value="DHOD_1B_like"/>
    <property type="match status" value="1"/>
</dbReference>
<feature type="binding site" evidence="9">
    <location>
        <begin position="296"/>
        <end position="297"/>
    </location>
    <ligand>
        <name>FMN</name>
        <dbReference type="ChEBI" id="CHEBI:58210"/>
    </ligand>
</feature>
<gene>
    <name evidence="9 11" type="primary">pyrD</name>
</gene>
<evidence type="ECO:0000256" key="5">
    <source>
        <dbReference type="ARBA" id="ARBA00022630"/>
    </source>
</evidence>
<dbReference type="GO" id="GO:0004152">
    <property type="term" value="F:dihydroorotate dehydrogenase activity"/>
    <property type="evidence" value="ECO:0007669"/>
    <property type="project" value="UniProtKB-UniRule"/>
</dbReference>
<feature type="binding site" evidence="9">
    <location>
        <position position="196"/>
    </location>
    <ligand>
        <name>FMN</name>
        <dbReference type="ChEBI" id="CHEBI:58210"/>
    </ligand>
</feature>
<evidence type="ECO:0000256" key="3">
    <source>
        <dbReference type="ARBA" id="ARBA00008008"/>
    </source>
</evidence>
<dbReference type="NCBIfam" id="TIGR01037">
    <property type="entry name" value="pyrD_sub1_fam"/>
    <property type="match status" value="1"/>
</dbReference>
<dbReference type="InterPro" id="IPR033888">
    <property type="entry name" value="DHOD_1B"/>
</dbReference>
<feature type="binding site" evidence="9">
    <location>
        <position position="158"/>
    </location>
    <ligand>
        <name>substrate</name>
    </ligand>
</feature>
<dbReference type="GO" id="GO:0006207">
    <property type="term" value="P:'de novo' pyrimidine nucleobase biosynthetic process"/>
    <property type="evidence" value="ECO:0007669"/>
    <property type="project" value="InterPro"/>
</dbReference>
<evidence type="ECO:0000256" key="4">
    <source>
        <dbReference type="ARBA" id="ARBA00022490"/>
    </source>
</evidence>
<comment type="function">
    <text evidence="9">Catalyzes the conversion of dihydroorotate to orotate.</text>
</comment>
<dbReference type="Gene3D" id="3.20.20.70">
    <property type="entry name" value="Aldolase class I"/>
    <property type="match status" value="1"/>
</dbReference>
<dbReference type="EMBL" id="KF900563">
    <property type="protein sequence ID" value="AIE99449.1"/>
    <property type="molecule type" value="Genomic_DNA"/>
</dbReference>
<dbReference type="PROSITE" id="PS00912">
    <property type="entry name" value="DHODEHASE_2"/>
    <property type="match status" value="1"/>
</dbReference>
<sequence length="336" mass="35940">MKSLTWDKSVAVKKLTTQFDNQLLYENIIKLFKVAASLSTSIGTLTLERPTILASGILGISLNIFERLYRAGAGAVVTKSLSKEPWDGYANPTIFSVKGGGWLNAVGLSNPGAPNFAKMITSNKDVPIIVSLVGSVEDDFDFMVKQFENCKVSAYELNLSCPHVAKVGLEVGDDVELVKKIVKKVKSLTDVPVIAKVGLGTTNYLDTVSVACDAGADGITAINTIRAMAIDVETRKPILSNKIGGLSGTPIKPIAVRCVYEISSKFDVPIIGCGGISTWQDAVEFILAGACAVQFGSVLGEHWTEVFTEINSGIQNYMEQKGYSSIGEMVGQSKES</sequence>
<dbReference type="InterPro" id="IPR012135">
    <property type="entry name" value="Dihydroorotate_DH_1_2"/>
</dbReference>
<dbReference type="AlphaFoldDB" id="A0A075G7W4"/>
<organism evidence="11">
    <name type="scientific">uncultured marine thaumarchaeote KM3_110_B01</name>
    <dbReference type="NCBI Taxonomy" id="1455987"/>
    <lineage>
        <taxon>Archaea</taxon>
        <taxon>Nitrososphaerota</taxon>
        <taxon>environmental samples</taxon>
    </lineage>
</organism>
<dbReference type="EC" id="1.3.-.-" evidence="9"/>
<comment type="similarity">
    <text evidence="3 9">Belongs to the dihydroorotate dehydrogenase family. Type 1 subfamily.</text>
</comment>
<dbReference type="GO" id="GO:0044205">
    <property type="term" value="P:'de novo' UMP biosynthetic process"/>
    <property type="evidence" value="ECO:0007669"/>
    <property type="project" value="UniProtKB-UniRule"/>
</dbReference>
<accession>A0A075G7W4</accession>
<comment type="catalytic activity">
    <reaction evidence="9">
        <text>(S)-dihydroorotate + A = orotate + AH2</text>
        <dbReference type="Rhea" id="RHEA:18073"/>
        <dbReference type="ChEBI" id="CHEBI:13193"/>
        <dbReference type="ChEBI" id="CHEBI:17499"/>
        <dbReference type="ChEBI" id="CHEBI:30839"/>
        <dbReference type="ChEBI" id="CHEBI:30864"/>
    </reaction>
</comment>
<dbReference type="NCBIfam" id="NF005574">
    <property type="entry name" value="PRK07259.1"/>
    <property type="match status" value="1"/>
</dbReference>
<evidence type="ECO:0000256" key="8">
    <source>
        <dbReference type="ARBA" id="ARBA00023002"/>
    </source>
</evidence>
<dbReference type="Pfam" id="PF01180">
    <property type="entry name" value="DHO_dh"/>
    <property type="match status" value="1"/>
</dbReference>
<dbReference type="SUPFAM" id="SSF51395">
    <property type="entry name" value="FMN-linked oxidoreductases"/>
    <property type="match status" value="1"/>
</dbReference>
<reference evidence="11" key="1">
    <citation type="journal article" date="2014" name="Genome Biol. Evol.">
        <title>Pangenome evidence for extensive interdomain horizontal transfer affecting lineage core and shell genes in uncultured planktonic thaumarchaeota and euryarchaeota.</title>
        <authorList>
            <person name="Deschamps P."/>
            <person name="Zivanovic Y."/>
            <person name="Moreira D."/>
            <person name="Rodriguez-Valera F."/>
            <person name="Lopez-Garcia P."/>
        </authorList>
    </citation>
    <scope>NUCLEOTIDE SEQUENCE</scope>
</reference>
<dbReference type="InterPro" id="IPR001295">
    <property type="entry name" value="Dihydroorotate_DH_CS"/>
</dbReference>
<evidence type="ECO:0000256" key="7">
    <source>
        <dbReference type="ARBA" id="ARBA00022975"/>
    </source>
</evidence>
<keyword evidence="6 9" id="KW-0288">FMN</keyword>
<feature type="binding site" evidence="9">
    <location>
        <begin position="223"/>
        <end position="224"/>
    </location>
    <ligand>
        <name>substrate</name>
    </ligand>
</feature>
<keyword evidence="5 9" id="KW-0285">Flavoprotein</keyword>
<dbReference type="PIRSF" id="PIRSF000164">
    <property type="entry name" value="DHO_oxidase"/>
    <property type="match status" value="1"/>
</dbReference>
<feature type="binding site" evidence="9">
    <location>
        <begin position="274"/>
        <end position="275"/>
    </location>
    <ligand>
        <name>FMN</name>
        <dbReference type="ChEBI" id="CHEBI:58210"/>
    </ligand>
</feature>
<feature type="domain" description="Dihydroorotate dehydrogenase catalytic" evidence="10">
    <location>
        <begin position="38"/>
        <end position="318"/>
    </location>
</feature>
<comment type="caution">
    <text evidence="9">Lacks conserved residue(s) required for the propagation of feature annotation.</text>
</comment>
<evidence type="ECO:0000313" key="11">
    <source>
        <dbReference type="EMBL" id="AIE99449.1"/>
    </source>
</evidence>
<dbReference type="FunFam" id="3.20.20.70:FF:000027">
    <property type="entry name" value="Dihydropyrimidine dehydrogenase [NADP(+)]"/>
    <property type="match status" value="1"/>
</dbReference>
<dbReference type="InterPro" id="IPR050074">
    <property type="entry name" value="DHO_dehydrogenase"/>
</dbReference>
<feature type="binding site" evidence="9">
    <location>
        <position position="55"/>
    </location>
    <ligand>
        <name>FMN</name>
        <dbReference type="ChEBI" id="CHEBI:58210"/>
    </ligand>
</feature>
<feature type="binding site" evidence="9">
    <location>
        <begin position="104"/>
        <end position="108"/>
    </location>
    <ligand>
        <name>substrate</name>
    </ligand>
</feature>
<keyword evidence="7 9" id="KW-0665">Pyrimidine biosynthesis</keyword>
<feature type="binding site" evidence="9">
    <location>
        <position position="79"/>
    </location>
    <ligand>
        <name>substrate</name>
    </ligand>
</feature>
<dbReference type="InterPro" id="IPR049622">
    <property type="entry name" value="Dihydroorotate_DH_I"/>
</dbReference>
<feature type="binding site" evidence="9">
    <location>
        <position position="248"/>
    </location>
    <ligand>
        <name>FMN</name>
        <dbReference type="ChEBI" id="CHEBI:58210"/>
    </ligand>
</feature>
<comment type="pathway">
    <text evidence="2 9">Pyrimidine metabolism; UMP biosynthesis via de novo pathway.</text>
</comment>
<dbReference type="PANTHER" id="PTHR48109">
    <property type="entry name" value="DIHYDROOROTATE DEHYDROGENASE (QUINONE), MITOCHONDRIAL-RELATED"/>
    <property type="match status" value="1"/>
</dbReference>
<dbReference type="PANTHER" id="PTHR48109:SF1">
    <property type="entry name" value="DIHYDROOROTATE DEHYDROGENASE (FUMARATE)"/>
    <property type="match status" value="1"/>
</dbReference>
<dbReference type="HAMAP" id="MF_00224">
    <property type="entry name" value="DHO_dh_type1"/>
    <property type="match status" value="1"/>
</dbReference>
<dbReference type="InterPro" id="IPR024920">
    <property type="entry name" value="Dihydroorotate_DH_1"/>
</dbReference>
<feature type="active site" description="Nucleophile" evidence="9">
    <location>
        <position position="161"/>
    </location>
</feature>
<evidence type="ECO:0000259" key="10">
    <source>
        <dbReference type="Pfam" id="PF01180"/>
    </source>
</evidence>